<evidence type="ECO:0000313" key="4">
    <source>
        <dbReference type="Proteomes" id="UP000244906"/>
    </source>
</evidence>
<protein>
    <submittedName>
        <fullName evidence="2">SMI1/KNR4 family protein</fullName>
    </submittedName>
</protein>
<dbReference type="SUPFAM" id="SSF160631">
    <property type="entry name" value="SMI1/KNR4-like"/>
    <property type="match status" value="1"/>
</dbReference>
<evidence type="ECO:0000259" key="1">
    <source>
        <dbReference type="SMART" id="SM00860"/>
    </source>
</evidence>
<evidence type="ECO:0000313" key="3">
    <source>
        <dbReference type="EMBL" id="PVZ68857.1"/>
    </source>
</evidence>
<dbReference type="OrthoDB" id="9795554at2"/>
<dbReference type="EMBL" id="QDDL01000007">
    <property type="protein sequence ID" value="PVZ66648.1"/>
    <property type="molecule type" value="Genomic_DNA"/>
</dbReference>
<dbReference type="AlphaFoldDB" id="A0A2V1GUS5"/>
<feature type="domain" description="Knr4/Smi1-like" evidence="1">
    <location>
        <begin position="13"/>
        <end position="134"/>
    </location>
</feature>
<dbReference type="Pfam" id="PF09346">
    <property type="entry name" value="SMI1_KNR4"/>
    <property type="match status" value="1"/>
</dbReference>
<keyword evidence="4" id="KW-1185">Reference proteome</keyword>
<organism evidence="2 4">
    <name type="scientific">Pelagibaculum spongiae</name>
    <dbReference type="NCBI Taxonomy" id="2080658"/>
    <lineage>
        <taxon>Bacteria</taxon>
        <taxon>Pseudomonadati</taxon>
        <taxon>Pseudomonadota</taxon>
        <taxon>Gammaproteobacteria</taxon>
        <taxon>Oceanospirillales</taxon>
        <taxon>Pelagibaculum</taxon>
    </lineage>
</organism>
<dbReference type="Gene3D" id="3.40.1580.10">
    <property type="entry name" value="SMI1/KNR4-like"/>
    <property type="match status" value="1"/>
</dbReference>
<proteinExistence type="predicted"/>
<accession>A0A2V1GUS5</accession>
<dbReference type="SMART" id="SM00860">
    <property type="entry name" value="SMI1_KNR4"/>
    <property type="match status" value="1"/>
</dbReference>
<gene>
    <name evidence="3" type="ORF">DC094_11420</name>
    <name evidence="2" type="ORF">DC094_15365</name>
</gene>
<evidence type="ECO:0000313" key="2">
    <source>
        <dbReference type="EMBL" id="PVZ66648.1"/>
    </source>
</evidence>
<reference evidence="2 4" key="1">
    <citation type="submission" date="2018-04" db="EMBL/GenBank/DDBJ databases">
        <title>Thalassorhabdus spongiae gen. nov., sp. nov., isolated from a marine sponge in South-West Iceland.</title>
        <authorList>
            <person name="Knobloch S."/>
            <person name="Daussin A."/>
            <person name="Johannsson R."/>
            <person name="Marteinsson V.T."/>
        </authorList>
    </citation>
    <scope>NUCLEOTIDE SEQUENCE [LARGE SCALE GENOMIC DNA]</scope>
    <source>
        <strain evidence="2 4">Hp12</strain>
    </source>
</reference>
<dbReference type="InterPro" id="IPR018958">
    <property type="entry name" value="Knr4/Smi1-like_dom"/>
</dbReference>
<dbReference type="Proteomes" id="UP000244906">
    <property type="component" value="Unassembled WGS sequence"/>
</dbReference>
<comment type="caution">
    <text evidence="2">The sequence shown here is derived from an EMBL/GenBank/DDBJ whole genome shotgun (WGS) entry which is preliminary data.</text>
</comment>
<dbReference type="EMBL" id="QDDL01000004">
    <property type="protein sequence ID" value="PVZ68857.1"/>
    <property type="molecule type" value="Genomic_DNA"/>
</dbReference>
<dbReference type="InterPro" id="IPR037883">
    <property type="entry name" value="Knr4/Smi1-like_sf"/>
</dbReference>
<name>A0A2V1GUS5_9GAMM</name>
<sequence length="143" mass="16285">MMYRELFEYPDNPASEEEIDHIKRWCGSFLPQDYLRFLRECNGAETPKGSASPDDSVVLWGAMESCELTEAYCYMDYIPRTLAIGSDGGGESIIFDRSQGETPDNWPIYRVPMGDLCLESMVLLAASFKEWREAGFPLKFENA</sequence>
<dbReference type="RefSeq" id="WP_116687242.1">
    <property type="nucleotide sequence ID" value="NZ_CAWNYD010000004.1"/>
</dbReference>